<gene>
    <name evidence="1" type="ORF">E2C01_030137</name>
</gene>
<organism evidence="1 2">
    <name type="scientific">Portunus trituberculatus</name>
    <name type="common">Swimming crab</name>
    <name type="synonym">Neptunus trituberculatus</name>
    <dbReference type="NCBI Taxonomy" id="210409"/>
    <lineage>
        <taxon>Eukaryota</taxon>
        <taxon>Metazoa</taxon>
        <taxon>Ecdysozoa</taxon>
        <taxon>Arthropoda</taxon>
        <taxon>Crustacea</taxon>
        <taxon>Multicrustacea</taxon>
        <taxon>Malacostraca</taxon>
        <taxon>Eumalacostraca</taxon>
        <taxon>Eucarida</taxon>
        <taxon>Decapoda</taxon>
        <taxon>Pleocyemata</taxon>
        <taxon>Brachyura</taxon>
        <taxon>Eubrachyura</taxon>
        <taxon>Portunoidea</taxon>
        <taxon>Portunidae</taxon>
        <taxon>Portuninae</taxon>
        <taxon>Portunus</taxon>
    </lineage>
</organism>
<sequence>MAHLTRHPLREIVGTTNSYSTQHKFNDSTGTTLLFWHKSILLHKKETLKLTPLLFLFHQQTEDKVGREFTYGSEDRLSREDHSLRNLHLRGLDECWALHDLDDLDLLEPAARGRAPASRGRGAALAAAAAA</sequence>
<dbReference type="EMBL" id="VSRR010003575">
    <property type="protein sequence ID" value="MPC36670.1"/>
    <property type="molecule type" value="Genomic_DNA"/>
</dbReference>
<keyword evidence="2" id="KW-1185">Reference proteome</keyword>
<reference evidence="1 2" key="1">
    <citation type="submission" date="2019-05" db="EMBL/GenBank/DDBJ databases">
        <title>Another draft genome of Portunus trituberculatus and its Hox gene families provides insights of decapod evolution.</title>
        <authorList>
            <person name="Jeong J.-H."/>
            <person name="Song I."/>
            <person name="Kim S."/>
            <person name="Choi T."/>
            <person name="Kim D."/>
            <person name="Ryu S."/>
            <person name="Kim W."/>
        </authorList>
    </citation>
    <scope>NUCLEOTIDE SEQUENCE [LARGE SCALE GENOMIC DNA]</scope>
    <source>
        <tissue evidence="1">Muscle</tissue>
    </source>
</reference>
<name>A0A5B7EPP0_PORTR</name>
<accession>A0A5B7EPP0</accession>
<comment type="caution">
    <text evidence="1">The sequence shown here is derived from an EMBL/GenBank/DDBJ whole genome shotgun (WGS) entry which is preliminary data.</text>
</comment>
<protein>
    <submittedName>
        <fullName evidence="1">Uncharacterized protein</fullName>
    </submittedName>
</protein>
<dbReference type="AlphaFoldDB" id="A0A5B7EPP0"/>
<dbReference type="Proteomes" id="UP000324222">
    <property type="component" value="Unassembled WGS sequence"/>
</dbReference>
<evidence type="ECO:0000313" key="1">
    <source>
        <dbReference type="EMBL" id="MPC36670.1"/>
    </source>
</evidence>
<proteinExistence type="predicted"/>
<evidence type="ECO:0000313" key="2">
    <source>
        <dbReference type="Proteomes" id="UP000324222"/>
    </source>
</evidence>